<proteinExistence type="predicted"/>
<dbReference type="PANTHER" id="PTHR44119">
    <property type="entry name" value="MAGNESIUM-CHELATASE SUBUNIT CHLH, CHLOROPLASTIC"/>
    <property type="match status" value="1"/>
</dbReference>
<name>Q7U6U6_PARMW</name>
<feature type="domain" description="CobN/magnesium chelatase" evidence="1">
    <location>
        <begin position="141"/>
        <end position="1218"/>
    </location>
</feature>
<dbReference type="Pfam" id="PF02514">
    <property type="entry name" value="CobN-Mg_chel"/>
    <property type="match status" value="1"/>
</dbReference>
<dbReference type="CDD" id="cd10150">
    <property type="entry name" value="CobN_like"/>
    <property type="match status" value="1"/>
</dbReference>
<dbReference type="EMBL" id="BX569692">
    <property type="protein sequence ID" value="CAE07755.1"/>
    <property type="molecule type" value="Genomic_DNA"/>
</dbReference>
<evidence type="ECO:0000313" key="2">
    <source>
        <dbReference type="EMBL" id="CAE07755.1"/>
    </source>
</evidence>
<dbReference type="HOGENOM" id="CLU_002017_1_0_3"/>
<keyword evidence="3" id="KW-1185">Reference proteome</keyword>
<dbReference type="InterPro" id="IPR003672">
    <property type="entry name" value="CobN/Mg_chltase"/>
</dbReference>
<dbReference type="RefSeq" id="WP_011128104.1">
    <property type="nucleotide sequence ID" value="NC_005070.1"/>
</dbReference>
<dbReference type="GO" id="GO:0009236">
    <property type="term" value="P:cobalamin biosynthetic process"/>
    <property type="evidence" value="ECO:0007669"/>
    <property type="project" value="InterPro"/>
</dbReference>
<accession>Q7U6U6</accession>
<dbReference type="eggNOG" id="COG1429">
    <property type="taxonomic scope" value="Bacteria"/>
</dbReference>
<dbReference type="InterPro" id="IPR011953">
    <property type="entry name" value="Cobalto_CobN"/>
</dbReference>
<dbReference type="NCBIfam" id="TIGR02257">
    <property type="entry name" value="cobalto_cobN"/>
    <property type="match status" value="1"/>
</dbReference>
<dbReference type="GO" id="GO:0051116">
    <property type="term" value="F:cobaltochelatase activity"/>
    <property type="evidence" value="ECO:0007669"/>
    <property type="project" value="InterPro"/>
</dbReference>
<dbReference type="Proteomes" id="UP000001422">
    <property type="component" value="Chromosome"/>
</dbReference>
<organism evidence="2 3">
    <name type="scientific">Parasynechococcus marenigrum (strain WH8102)</name>
    <dbReference type="NCBI Taxonomy" id="84588"/>
    <lineage>
        <taxon>Bacteria</taxon>
        <taxon>Bacillati</taxon>
        <taxon>Cyanobacteriota</taxon>
        <taxon>Cyanophyceae</taxon>
        <taxon>Synechococcales</taxon>
        <taxon>Prochlorococcaceae</taxon>
        <taxon>Parasynechococcus</taxon>
        <taxon>Parasynechococcus marenigrum</taxon>
    </lineage>
</organism>
<dbReference type="STRING" id="84588.SYNW1240"/>
<gene>
    <name evidence="2" type="primary">CobN</name>
    <name evidence="2" type="ordered locus">SYNW1240</name>
</gene>
<dbReference type="KEGG" id="syw:SYNW1240"/>
<dbReference type="PANTHER" id="PTHR44119:SF4">
    <property type="entry name" value="AEROBIC COBALTOCHELATASE SUBUNIT COBN"/>
    <property type="match status" value="1"/>
</dbReference>
<evidence type="ECO:0000313" key="3">
    <source>
        <dbReference type="Proteomes" id="UP000001422"/>
    </source>
</evidence>
<reference evidence="2 3" key="1">
    <citation type="journal article" date="2003" name="Nature">
        <title>The genome of a motile marine Synechococcus.</title>
        <authorList>
            <person name="Palenik B."/>
            <person name="Brahamsha B."/>
            <person name="Larimer F."/>
            <person name="Land M."/>
            <person name="Hauser L."/>
            <person name="Chain P."/>
            <person name="Lamerdin J."/>
            <person name="Regala W."/>
            <person name="Allen E.A."/>
            <person name="McCarren J."/>
            <person name="Paulsen I."/>
            <person name="Dufresne A."/>
            <person name="Partensky F."/>
            <person name="Webb E."/>
            <person name="Waterbury J."/>
        </authorList>
    </citation>
    <scope>NUCLEOTIDE SEQUENCE [LARGE SCALE GENOMIC DNA]</scope>
    <source>
        <strain evidence="2 3">WH8102</strain>
    </source>
</reference>
<sequence>MHRLASCPGIDPPEDLVLVEQPPADVLLLSSAGTDLSCLEAVVQASPDWNSRIRALHLDNLSHPAQLDHYLASTATQARLIVVRLLGSRGHWSYGLEQLQRWSEEVADRQLLVLAGTVDQQGDLRGIGTVVPALADRLAALLREGGETNMARLLDAIQALLDGTPPDSEEIEVAPLADPFPWDWQDDPGATVGVVLYRAQLQAGDTALAQHLNQALRERGLRPRLIWVSSLRDPAVQAGVLDLLRSQGAQVVISGTAFASVTTEQAGLGSALWDSLDRPVLQLLTAGTSRERWQQSSRGLEPLDLSLQVVMPELDARVTTRPCAFRQARPPLSGLATAITTQQPDRDGINWLVEHAACWIDLQDTPAKHRRMAMVLANYPVRDGRVANGVGLDTPASVVNIIGWLADAGYQLGEHPIPSNGDRLIASLLAGRTNSAEGRYRPPLDHLPLETYQAWWDTIPSEAKARIVSRWGEPQQACDLDGERGFAIHGLRYGHLVVLLQPDRGYDPDQIADLHSPDLPPPHRYLAQYLWLREVHGSQVMVHVGKHGSAEWLPGKGVGLSAACGPNLALGALPHLYPFIVNDPGEGSQAKRRGHAVVLDHLTPPLGRAGLHGGLQKLEGLLDELVEARQLGGERTQVLETQVLSTLQDLDWPEIPSRRELKKNPDRLNSCLDQAETYLCELKESQIRTGLHRYGQCPDDAAMTELLMALARPPLQGQPGLTQLMAREAGLEFDPWSQDDGESLDPADRARLAALGCQRCRRVGDGSAWLEQQGLLILRQLVLHEQAVDLATPFRSLVETSAPLRQRCLELWKRLQACDEAERQGLMRGLEGRRIAAGPSGAPSRGRPDVLPTGRNFYSVDLRGLPTEAAWDLGRRSAERLLDLHLQDEGEPLRHLALSVWGTATMRNGGEDIAQLLALIGVRPVWDGPSRRLVDLEVIPADLLGRPRVDVVLRISGLFRDAFPQLVSWVNQAQQMVALLEEPEEINPLASLTRRDGPQGRIYGSAPGAYGAGLQALIDSGAWESRRDLGEAFLCWSQWRYDGSAEPVADRSGLEQALSSVQVVLHNQDNREHDLLDSDDYYQFHGGLSAAAEQVSGQRPQLWFGDHSRRERPRLHRLEKELDKVMRSRMLNPRWIEGMQQHGYKGAFEMGASLDYLFAYDAATDRVPDWCYGAVCDRWLADPVNQTFLSDRNPWVLRDMSERLLEASNRGLWTGARESQLALLKELISSSEARIERGALTC</sequence>
<evidence type="ECO:0000259" key="1">
    <source>
        <dbReference type="Pfam" id="PF02514"/>
    </source>
</evidence>
<protein>
    <submittedName>
        <fullName evidence="2">Cobalamin biosynthetic protein CobN</fullName>
    </submittedName>
</protein>
<dbReference type="AlphaFoldDB" id="Q7U6U6"/>